<evidence type="ECO:0000256" key="3">
    <source>
        <dbReference type="ARBA" id="ARBA00022692"/>
    </source>
</evidence>
<keyword evidence="3 8" id="KW-0812">Transmembrane</keyword>
<dbReference type="GO" id="GO:0046872">
    <property type="term" value="F:metal ion binding"/>
    <property type="evidence" value="ECO:0007669"/>
    <property type="project" value="UniProtKB-KW"/>
</dbReference>
<evidence type="ECO:0000313" key="10">
    <source>
        <dbReference type="Proteomes" id="UP000001017"/>
    </source>
</evidence>
<name>Q97AQ4_THEVO</name>
<comment type="subcellular location">
    <subcellularLocation>
        <location evidence="1">Membrane</location>
    </subcellularLocation>
</comment>
<keyword evidence="2" id="KW-0349">Heme</keyword>
<dbReference type="InterPro" id="IPR000701">
    <property type="entry name" value="SuccDH_FuR_B_TM-su"/>
</dbReference>
<dbReference type="SUPFAM" id="SSF81343">
    <property type="entry name" value="Fumarate reductase respiratory complex transmembrane subunits"/>
    <property type="match status" value="1"/>
</dbReference>
<evidence type="ECO:0000256" key="1">
    <source>
        <dbReference type="ARBA" id="ARBA00004370"/>
    </source>
</evidence>
<dbReference type="RefSeq" id="WP_010917002.1">
    <property type="nucleotide sequence ID" value="NC_002689.2"/>
</dbReference>
<dbReference type="Pfam" id="PF01127">
    <property type="entry name" value="Sdh_cyt"/>
    <property type="match status" value="1"/>
</dbReference>
<evidence type="ECO:0000256" key="5">
    <source>
        <dbReference type="ARBA" id="ARBA00022989"/>
    </source>
</evidence>
<keyword evidence="6" id="KW-0408">Iron</keyword>
<evidence type="ECO:0000256" key="8">
    <source>
        <dbReference type="SAM" id="Phobius"/>
    </source>
</evidence>
<keyword evidence="10" id="KW-1185">Reference proteome</keyword>
<feature type="transmembrane region" description="Helical" evidence="8">
    <location>
        <begin position="57"/>
        <end position="81"/>
    </location>
</feature>
<dbReference type="STRING" id="273116.gene:9381545"/>
<evidence type="ECO:0000313" key="9">
    <source>
        <dbReference type="EMBL" id="BAB59897.1"/>
    </source>
</evidence>
<evidence type="ECO:0000256" key="2">
    <source>
        <dbReference type="ARBA" id="ARBA00022617"/>
    </source>
</evidence>
<dbReference type="AlphaFoldDB" id="Q97AQ4"/>
<reference evidence="9 10" key="2">
    <citation type="journal article" date="2000" name="Proc. Natl. Acad. Sci. U.S.A.">
        <title>Archaeal adaptation to higher temperatures revealed by genomic sequence of Thermoplasma volcanium.</title>
        <authorList>
            <person name="Kawashima T."/>
            <person name="Amano N."/>
            <person name="Koike H."/>
            <person name="Makino S."/>
            <person name="Higuchi S."/>
            <person name="Kawashima-Ohya Y."/>
            <person name="Watanabe K."/>
            <person name="Yamazaki M."/>
            <person name="Kanehori K."/>
            <person name="Kawamoto T."/>
            <person name="Nunoshiba T."/>
            <person name="Yamamoto Y."/>
            <person name="Aramaki H."/>
            <person name="Makino K."/>
            <person name="Suzuki M."/>
        </authorList>
    </citation>
    <scope>NUCLEOTIDE SEQUENCE [LARGE SCALE GENOMIC DNA]</scope>
    <source>
        <strain evidence="10">ATCC 51530 / DSM 4299 / JCM 9571 / NBRC 15438 / GSS1</strain>
    </source>
</reference>
<accession>Q97AQ4</accession>
<keyword evidence="7 8" id="KW-0472">Membrane</keyword>
<gene>
    <name evidence="9" type="ORF">TVG0760262</name>
</gene>
<reference evidence="9 10" key="1">
    <citation type="journal article" date="1999" name="Proc. Jpn. Acad.">
        <title>Determination of the complete genomic DNA sequence of Thermoplasma volvanium GSS1.</title>
        <authorList>
            <person name="Kawashima T."/>
            <person name="Yamamoto Y."/>
            <person name="Aramaki H."/>
            <person name="Nunoshiba T."/>
            <person name="Kawamoto T."/>
            <person name="Watanabe K."/>
            <person name="Yamazaki M."/>
            <person name="Kanehori K."/>
            <person name="Amano N."/>
            <person name="Ohya Y."/>
            <person name="Makino K."/>
            <person name="Suzuki M."/>
        </authorList>
    </citation>
    <scope>NUCLEOTIDE SEQUENCE [LARGE SCALE GENOMIC DNA]</scope>
    <source>
        <strain evidence="10">ATCC 51530 / DSM 4299 / JCM 9571 / NBRC 15438 / GSS1</strain>
    </source>
</reference>
<evidence type="ECO:0000256" key="4">
    <source>
        <dbReference type="ARBA" id="ARBA00022723"/>
    </source>
</evidence>
<evidence type="ECO:0008006" key="11">
    <source>
        <dbReference type="Google" id="ProtNLM"/>
    </source>
</evidence>
<dbReference type="KEGG" id="tvo:TVG0760262"/>
<dbReference type="OrthoDB" id="56467at2157"/>
<dbReference type="GO" id="GO:0016020">
    <property type="term" value="C:membrane"/>
    <property type="evidence" value="ECO:0007669"/>
    <property type="project" value="UniProtKB-SubCell"/>
</dbReference>
<dbReference type="GeneID" id="1441850"/>
<protein>
    <recommendedName>
        <fullName evidence="11">Succinate dehydrogenase hydrophobic membrane anchor subunit</fullName>
    </recommendedName>
</protein>
<feature type="transmembrane region" description="Helical" evidence="8">
    <location>
        <begin position="93"/>
        <end position="116"/>
    </location>
</feature>
<evidence type="ECO:0000256" key="6">
    <source>
        <dbReference type="ARBA" id="ARBA00023004"/>
    </source>
</evidence>
<dbReference type="Gene3D" id="1.20.1300.10">
    <property type="entry name" value="Fumarate reductase/succinate dehydrogenase, transmembrane subunit"/>
    <property type="match status" value="1"/>
</dbReference>
<proteinExistence type="predicted"/>
<dbReference type="Proteomes" id="UP000001017">
    <property type="component" value="Chromosome"/>
</dbReference>
<keyword evidence="5 8" id="KW-1133">Transmembrane helix</keyword>
<dbReference type="PaxDb" id="273116-14324971"/>
<dbReference type="InterPro" id="IPR034804">
    <property type="entry name" value="SQR/QFR_C/D"/>
</dbReference>
<dbReference type="EMBL" id="BA000011">
    <property type="protein sequence ID" value="BAB59897.1"/>
    <property type="molecule type" value="Genomic_DNA"/>
</dbReference>
<evidence type="ECO:0000256" key="7">
    <source>
        <dbReference type="ARBA" id="ARBA00023136"/>
    </source>
</evidence>
<organism evidence="9 10">
    <name type="scientific">Thermoplasma volcanium (strain ATCC 51530 / DSM 4299 / JCM 9571 / NBRC 15438 / GSS1)</name>
    <dbReference type="NCBI Taxonomy" id="273116"/>
    <lineage>
        <taxon>Archaea</taxon>
        <taxon>Methanobacteriati</taxon>
        <taxon>Thermoplasmatota</taxon>
        <taxon>Thermoplasmata</taxon>
        <taxon>Thermoplasmatales</taxon>
        <taxon>Thermoplasmataceae</taxon>
        <taxon>Thermoplasma</taxon>
    </lineage>
</organism>
<dbReference type="CDD" id="cd03500">
    <property type="entry name" value="SQR_TypeA_SdhD_like"/>
    <property type="match status" value="1"/>
</dbReference>
<feature type="transmembrane region" description="Helical" evidence="8">
    <location>
        <begin position="12"/>
        <end position="37"/>
    </location>
</feature>
<sequence length="123" mass="13815">MEKSSKVRYGALNRFVQAATGLFLVFFLGVHLYVAHINFGNPVALFGSVVNQLHNPWWLAFFLIFVYIVTYHGINGLSHVIDDTSISDKSKKYIGIALMVIYVITIIYGTILAVLVSRMTFPT</sequence>
<dbReference type="eggNOG" id="arCOG04162">
    <property type="taxonomic scope" value="Archaea"/>
</dbReference>
<dbReference type="HOGENOM" id="CLU_2010222_0_0_2"/>
<keyword evidence="4" id="KW-0479">Metal-binding</keyword>